<evidence type="ECO:0000256" key="3">
    <source>
        <dbReference type="HAMAP-Rule" id="MF_01121"/>
    </source>
</evidence>
<keyword evidence="1" id="KW-0808">Transferase</keyword>
<dbReference type="EMBL" id="APMY01000113">
    <property type="protein sequence ID" value="EOM74892.1"/>
    <property type="molecule type" value="Genomic_DNA"/>
</dbReference>
<evidence type="ECO:0000259" key="5">
    <source>
        <dbReference type="PROSITE" id="PS50305"/>
    </source>
</evidence>
<evidence type="ECO:0000256" key="1">
    <source>
        <dbReference type="ARBA" id="ARBA00022679"/>
    </source>
</evidence>
<dbReference type="InterPro" id="IPR029035">
    <property type="entry name" value="DHS-like_NAD/FAD-binding_dom"/>
</dbReference>
<organism evidence="6 7">
    <name type="scientific">Rhodococcus rhodnii LMG 5362</name>
    <dbReference type="NCBI Taxonomy" id="1273125"/>
    <lineage>
        <taxon>Bacteria</taxon>
        <taxon>Bacillati</taxon>
        <taxon>Actinomycetota</taxon>
        <taxon>Actinomycetes</taxon>
        <taxon>Mycobacteriales</taxon>
        <taxon>Nocardiaceae</taxon>
        <taxon>Rhodococcus</taxon>
    </lineage>
</organism>
<dbReference type="EC" id="2.3.1.286" evidence="3"/>
<dbReference type="InterPro" id="IPR027546">
    <property type="entry name" value="Sirtuin_class_III"/>
</dbReference>
<keyword evidence="3 4" id="KW-0862">Zinc</keyword>
<dbReference type="GO" id="GO:0036055">
    <property type="term" value="F:protein-succinyllysine desuccinylase activity"/>
    <property type="evidence" value="ECO:0007669"/>
    <property type="project" value="UniProtKB-UniRule"/>
</dbReference>
<feature type="active site" description="Proton acceptor" evidence="3 4">
    <location>
        <position position="125"/>
    </location>
</feature>
<feature type="domain" description="Deacetylase sirtuin-type" evidence="5">
    <location>
        <begin position="3"/>
        <end position="258"/>
    </location>
</feature>
<reference evidence="6 7" key="1">
    <citation type="journal article" date="2013" name="Genome Announc.">
        <title>Draft Genome Sequence of Rhodococcus rhodnii Strain LMG5362, a Symbiont of Rhodnius prolixus (Hemiptera, Reduviidae, Triatominae), the Principle Vector of Trypanosoma cruzi.</title>
        <authorList>
            <person name="Pachebat J.A."/>
            <person name="van Keulen G."/>
            <person name="Whitten M.M."/>
            <person name="Girdwood S."/>
            <person name="Del Sol R."/>
            <person name="Dyson P.J."/>
            <person name="Facey P.D."/>
        </authorList>
    </citation>
    <scope>NUCLEOTIDE SEQUENCE [LARGE SCALE GENOMIC DNA]</scope>
    <source>
        <strain evidence="6 7">LMG 5362</strain>
    </source>
</reference>
<dbReference type="HAMAP" id="MF_01121">
    <property type="entry name" value="Sirtuin_ClassIII"/>
    <property type="match status" value="1"/>
</dbReference>
<comment type="caution">
    <text evidence="3">Lacks conserved residue(s) required for the propagation of feature annotation.</text>
</comment>
<dbReference type="InterPro" id="IPR003000">
    <property type="entry name" value="Sirtuin"/>
</dbReference>
<dbReference type="PROSITE" id="PS50305">
    <property type="entry name" value="SIRTUIN"/>
    <property type="match status" value="1"/>
</dbReference>
<dbReference type="PATRIC" id="fig|1273125.3.peg.3589"/>
<proteinExistence type="inferred from homology"/>
<evidence type="ECO:0000256" key="4">
    <source>
        <dbReference type="PROSITE-ProRule" id="PRU00236"/>
    </source>
</evidence>
<feature type="binding site" evidence="3 4">
    <location>
        <position position="163"/>
    </location>
    <ligand>
        <name>Zn(2+)</name>
        <dbReference type="ChEBI" id="CHEBI:29105"/>
    </ligand>
</feature>
<sequence>MAADTDPPAIADAVVDLCAAARSITVLTGAGMSAESAVPTFRDASTGLWTGIDPMEIATPRAWRRDPDRVWAWYCWRAALVRRARPNAGHDAIARWQGGADVTVATQNVDDLHERAGTTVAAHVHGSLFAPRCSECGAAAPGAELAVPDAPVERLAPPRCGVCGGAVRPGVVWFGEPLPEAEWDAAAAAATTADLVLVVGTSGVVHPFAALPEAARDAGATVVEVNPEDTPITAVAHHAVRATSGSALPRLVPELPRPVPEEDS</sequence>
<feature type="binding site" evidence="3 4">
    <location>
        <position position="133"/>
    </location>
    <ligand>
        <name>Zn(2+)</name>
        <dbReference type="ChEBI" id="CHEBI:29105"/>
    </ligand>
</feature>
<dbReference type="GO" id="GO:0036054">
    <property type="term" value="F:protein-malonyllysine demalonylase activity"/>
    <property type="evidence" value="ECO:0007669"/>
    <property type="project" value="InterPro"/>
</dbReference>
<keyword evidence="3" id="KW-0963">Cytoplasm</keyword>
<gene>
    <name evidence="3" type="primary">cobB</name>
    <name evidence="6" type="ORF">Rrhod_3769</name>
</gene>
<comment type="subcellular location">
    <subcellularLocation>
        <location evidence="3">Cytoplasm</location>
    </subcellularLocation>
</comment>
<feature type="binding site" evidence="3">
    <location>
        <begin position="226"/>
        <end position="228"/>
    </location>
    <ligand>
        <name>NAD(+)</name>
        <dbReference type="ChEBI" id="CHEBI:57540"/>
    </ligand>
</feature>
<feature type="binding site" evidence="3">
    <location>
        <begin position="200"/>
        <end position="202"/>
    </location>
    <ligand>
        <name>NAD(+)</name>
        <dbReference type="ChEBI" id="CHEBI:57540"/>
    </ligand>
</feature>
<protein>
    <recommendedName>
        <fullName evidence="3">NAD-dependent protein deacylase</fullName>
        <ecNumber evidence="3">2.3.1.286</ecNumber>
    </recommendedName>
    <alternativeName>
        <fullName evidence="3">Regulatory protein SIR2 homolog</fullName>
    </alternativeName>
</protein>
<dbReference type="PANTHER" id="PTHR11085:SF10">
    <property type="entry name" value="NAD-DEPENDENT PROTEIN DEACYLASE SIRTUIN-5, MITOCHONDRIAL-RELATED"/>
    <property type="match status" value="1"/>
</dbReference>
<feature type="binding site" evidence="3">
    <location>
        <position position="74"/>
    </location>
    <ligand>
        <name>substrate</name>
    </ligand>
</feature>
<accession>R7WI72</accession>
<keyword evidence="7" id="KW-1185">Reference proteome</keyword>
<dbReference type="Pfam" id="PF02146">
    <property type="entry name" value="SIR2"/>
    <property type="match status" value="1"/>
</dbReference>
<dbReference type="GO" id="GO:0008270">
    <property type="term" value="F:zinc ion binding"/>
    <property type="evidence" value="ECO:0007669"/>
    <property type="project" value="UniProtKB-UniRule"/>
</dbReference>
<dbReference type="PANTHER" id="PTHR11085">
    <property type="entry name" value="NAD-DEPENDENT PROTEIN DEACYLASE SIRTUIN-5, MITOCHONDRIAL-RELATED"/>
    <property type="match status" value="1"/>
</dbReference>
<comment type="catalytic activity">
    <reaction evidence="3">
        <text>N(6)-succinyl-L-lysyl-[protein] + NAD(+) + H2O = 2''-O-succinyl-ADP-D-ribose + nicotinamide + L-lysyl-[protein]</text>
        <dbReference type="Rhea" id="RHEA:47668"/>
        <dbReference type="Rhea" id="RHEA-COMP:9752"/>
        <dbReference type="Rhea" id="RHEA-COMP:11877"/>
        <dbReference type="ChEBI" id="CHEBI:15377"/>
        <dbReference type="ChEBI" id="CHEBI:17154"/>
        <dbReference type="ChEBI" id="CHEBI:29969"/>
        <dbReference type="ChEBI" id="CHEBI:57540"/>
        <dbReference type="ChEBI" id="CHEBI:87830"/>
        <dbReference type="ChEBI" id="CHEBI:87832"/>
    </reaction>
</comment>
<dbReference type="eggNOG" id="COG0846">
    <property type="taxonomic scope" value="Bacteria"/>
</dbReference>
<feature type="binding site" evidence="3">
    <location>
        <position position="77"/>
    </location>
    <ligand>
        <name>substrate</name>
    </ligand>
</feature>
<keyword evidence="2 3" id="KW-0520">NAD</keyword>
<comment type="caution">
    <text evidence="6">The sequence shown here is derived from an EMBL/GenBank/DDBJ whole genome shotgun (WGS) entry which is preliminary data.</text>
</comment>
<comment type="similarity">
    <text evidence="3">Belongs to the sirtuin family. Class III subfamily.</text>
</comment>
<keyword evidence="3 4" id="KW-0479">Metal-binding</keyword>
<feature type="binding site" evidence="3">
    <location>
        <begin position="107"/>
        <end position="110"/>
    </location>
    <ligand>
        <name>NAD(+)</name>
        <dbReference type="ChEBI" id="CHEBI:57540"/>
    </ligand>
</feature>
<evidence type="ECO:0000256" key="2">
    <source>
        <dbReference type="ARBA" id="ARBA00023027"/>
    </source>
</evidence>
<dbReference type="Proteomes" id="UP000013525">
    <property type="component" value="Unassembled WGS sequence"/>
</dbReference>
<name>R7WI72_9NOCA</name>
<feature type="binding site" evidence="3 4">
    <location>
        <position position="136"/>
    </location>
    <ligand>
        <name>Zn(2+)</name>
        <dbReference type="ChEBI" id="CHEBI:29105"/>
    </ligand>
</feature>
<evidence type="ECO:0000313" key="7">
    <source>
        <dbReference type="Proteomes" id="UP000013525"/>
    </source>
</evidence>
<dbReference type="NCBIfam" id="NF001753">
    <property type="entry name" value="PRK00481.1-3"/>
    <property type="match status" value="1"/>
</dbReference>
<dbReference type="InterPro" id="IPR026590">
    <property type="entry name" value="Ssirtuin_cat_dom"/>
</dbReference>
<feature type="binding site" evidence="3">
    <location>
        <position position="244"/>
    </location>
    <ligand>
        <name>NAD(+)</name>
        <dbReference type="ChEBI" id="CHEBI:57540"/>
    </ligand>
</feature>
<feature type="binding site" evidence="3 4">
    <location>
        <position position="160"/>
    </location>
    <ligand>
        <name>Zn(2+)</name>
        <dbReference type="ChEBI" id="CHEBI:29105"/>
    </ligand>
</feature>
<dbReference type="InterPro" id="IPR050134">
    <property type="entry name" value="NAD-dep_sirtuin_deacylases"/>
</dbReference>
<dbReference type="GO" id="GO:0005737">
    <property type="term" value="C:cytoplasm"/>
    <property type="evidence" value="ECO:0007669"/>
    <property type="project" value="UniProtKB-SubCell"/>
</dbReference>
<comment type="function">
    <text evidence="3">NAD-dependent lysine deacetylase and desuccinylase that specifically removes acetyl and succinyl groups on target proteins. Modulates the activities of several proteins which are inactive in their acylated form.</text>
</comment>
<dbReference type="AlphaFoldDB" id="R7WI72"/>
<dbReference type="GO" id="GO:0070403">
    <property type="term" value="F:NAD+ binding"/>
    <property type="evidence" value="ECO:0007669"/>
    <property type="project" value="UniProtKB-UniRule"/>
</dbReference>
<dbReference type="Gene3D" id="3.30.1600.10">
    <property type="entry name" value="SIR2/SIRT2 'Small Domain"/>
    <property type="match status" value="1"/>
</dbReference>
<comment type="domain">
    <text evidence="3">2 residues (Tyr-74 and Arg-77) present in a large hydrophobic pocket are probably involved in substrate specificity. They are important for desuccinylation activity, but dispensable for deacetylation activity.</text>
</comment>
<comment type="catalytic activity">
    <reaction evidence="3">
        <text>N(6)-acetyl-L-lysyl-[protein] + NAD(+) + H2O = 2''-O-acetyl-ADP-D-ribose + nicotinamide + L-lysyl-[protein]</text>
        <dbReference type="Rhea" id="RHEA:43636"/>
        <dbReference type="Rhea" id="RHEA-COMP:9752"/>
        <dbReference type="Rhea" id="RHEA-COMP:10731"/>
        <dbReference type="ChEBI" id="CHEBI:15377"/>
        <dbReference type="ChEBI" id="CHEBI:17154"/>
        <dbReference type="ChEBI" id="CHEBI:29969"/>
        <dbReference type="ChEBI" id="CHEBI:57540"/>
        <dbReference type="ChEBI" id="CHEBI:61930"/>
        <dbReference type="ChEBI" id="CHEBI:83767"/>
        <dbReference type="EC" id="2.3.1.286"/>
    </reaction>
</comment>
<dbReference type="Gene3D" id="3.40.50.1220">
    <property type="entry name" value="TPP-binding domain"/>
    <property type="match status" value="1"/>
</dbReference>
<dbReference type="RefSeq" id="WP_010839796.1">
    <property type="nucleotide sequence ID" value="NZ_APMY01000113.1"/>
</dbReference>
<comment type="cofactor">
    <cofactor evidence="3">
        <name>Zn(2+)</name>
        <dbReference type="ChEBI" id="CHEBI:29105"/>
    </cofactor>
    <text evidence="3">Binds 1 zinc ion per subunit.</text>
</comment>
<dbReference type="InterPro" id="IPR026591">
    <property type="entry name" value="Sirtuin_cat_small_dom_sf"/>
</dbReference>
<dbReference type="GO" id="GO:0017136">
    <property type="term" value="F:histone deacetylase activity, NAD-dependent"/>
    <property type="evidence" value="ECO:0007669"/>
    <property type="project" value="TreeGrafter"/>
</dbReference>
<evidence type="ECO:0000313" key="6">
    <source>
        <dbReference type="EMBL" id="EOM74892.1"/>
    </source>
</evidence>
<dbReference type="SUPFAM" id="SSF52467">
    <property type="entry name" value="DHS-like NAD/FAD-binding domain"/>
    <property type="match status" value="1"/>
</dbReference>